<dbReference type="Proteomes" id="UP000324996">
    <property type="component" value="Unassembled WGS sequence"/>
</dbReference>
<dbReference type="Pfam" id="PF04116">
    <property type="entry name" value="FA_hydroxylase"/>
    <property type="match status" value="1"/>
</dbReference>
<evidence type="ECO:0000256" key="1">
    <source>
        <dbReference type="ARBA" id="ARBA00004127"/>
    </source>
</evidence>
<dbReference type="GO" id="GO:0006643">
    <property type="term" value="P:membrane lipid metabolic process"/>
    <property type="evidence" value="ECO:0007669"/>
    <property type="project" value="TreeGrafter"/>
</dbReference>
<evidence type="ECO:0000256" key="4">
    <source>
        <dbReference type="ARBA" id="ARBA00023002"/>
    </source>
</evidence>
<dbReference type="InterPro" id="IPR006694">
    <property type="entry name" value="Fatty_acid_hydroxylase"/>
</dbReference>
<evidence type="ECO:0000256" key="2">
    <source>
        <dbReference type="ARBA" id="ARBA00022692"/>
    </source>
</evidence>
<keyword evidence="4" id="KW-0560">Oxidoreductase</keyword>
<keyword evidence="3 8" id="KW-1133">Transmembrane helix</keyword>
<feature type="compositionally biased region" description="Polar residues" evidence="7">
    <location>
        <begin position="277"/>
        <end position="293"/>
    </location>
</feature>
<feature type="region of interest" description="Disordered" evidence="7">
    <location>
        <begin position="275"/>
        <end position="315"/>
    </location>
</feature>
<feature type="transmembrane region" description="Helical" evidence="8">
    <location>
        <begin position="79"/>
        <end position="96"/>
    </location>
</feature>
<sequence length="315" mass="36109">MTLENPVTYAIPFFVILIIAEMIFGKITGRTRYEPKDTATSLVMGLGSQISGLIFGGLALAVGFYIWEHARLFEIGFTWWAFIAAFILDDLAYYVFHRASHRIRWFWAAHVIHHSSQHYNLSTALRQTWTGVPALTFIFSLPLFLLAFILDDRFISGINLIYQFWIHTEAIHRMPRWFEAIFNTPSHHRVHHATNPRYLDANFAGALIIWDRLFGSFVSEDDDEPCRYGIIKQLGTYNPLKVAFHEWLGIFQDIKGASSLHQRLCYLFAPPGWSPDGSRQTSDQIRESWQQKTAKPASDGQGLDLTAPLPHLPVD</sequence>
<evidence type="ECO:0000256" key="5">
    <source>
        <dbReference type="ARBA" id="ARBA00023098"/>
    </source>
</evidence>
<proteinExistence type="predicted"/>
<keyword evidence="5" id="KW-0443">Lipid metabolism</keyword>
<dbReference type="EMBL" id="BKCN01000023">
    <property type="protein sequence ID" value="GER05400.1"/>
    <property type="molecule type" value="Genomic_DNA"/>
</dbReference>
<evidence type="ECO:0000256" key="3">
    <source>
        <dbReference type="ARBA" id="ARBA00022989"/>
    </source>
</evidence>
<comment type="subcellular location">
    <subcellularLocation>
        <location evidence="1">Endomembrane system</location>
        <topology evidence="1">Multi-pass membrane protein</topology>
    </subcellularLocation>
</comment>
<comment type="caution">
    <text evidence="10">The sequence shown here is derived from an EMBL/GenBank/DDBJ whole genome shotgun (WGS) entry which is preliminary data.</text>
</comment>
<feature type="transmembrane region" description="Helical" evidence="8">
    <location>
        <begin position="129"/>
        <end position="150"/>
    </location>
</feature>
<dbReference type="GO" id="GO:0005506">
    <property type="term" value="F:iron ion binding"/>
    <property type="evidence" value="ECO:0007669"/>
    <property type="project" value="InterPro"/>
</dbReference>
<keyword evidence="6 8" id="KW-0472">Membrane</keyword>
<reference evidence="10 11" key="1">
    <citation type="submission" date="2019-09" db="EMBL/GenBank/DDBJ databases">
        <title>NBRP : Genome information of microbial organism related human and environment.</title>
        <authorList>
            <person name="Hattori M."/>
            <person name="Oshima K."/>
            <person name="Inaba H."/>
            <person name="Suda W."/>
            <person name="Sakamoto M."/>
            <person name="Iino T."/>
            <person name="Kitahara M."/>
            <person name="Oshida Y."/>
            <person name="Iida T."/>
            <person name="Kudo T."/>
            <person name="Itoh T."/>
            <person name="Ohkuma M."/>
        </authorList>
    </citation>
    <scope>NUCLEOTIDE SEQUENCE [LARGE SCALE GENOMIC DNA]</scope>
    <source>
        <strain evidence="10 11">Q-1</strain>
    </source>
</reference>
<dbReference type="PANTHER" id="PTHR21624">
    <property type="entry name" value="STEROL DESATURASE-RELATED PROTEIN"/>
    <property type="match status" value="1"/>
</dbReference>
<feature type="transmembrane region" description="Helical" evidence="8">
    <location>
        <begin position="6"/>
        <end position="25"/>
    </location>
</feature>
<dbReference type="AlphaFoldDB" id="A0A5A7ND26"/>
<organism evidence="10 11">
    <name type="scientific">Iodidimonas nitroreducens</name>
    <dbReference type="NCBI Taxonomy" id="1236968"/>
    <lineage>
        <taxon>Bacteria</taxon>
        <taxon>Pseudomonadati</taxon>
        <taxon>Pseudomonadota</taxon>
        <taxon>Alphaproteobacteria</taxon>
        <taxon>Iodidimonadales</taxon>
        <taxon>Iodidimonadaceae</taxon>
        <taxon>Iodidimonas</taxon>
    </lineage>
</organism>
<gene>
    <name evidence="10" type="ORF">JCM17846_30820</name>
</gene>
<dbReference type="GO" id="GO:0016020">
    <property type="term" value="C:membrane"/>
    <property type="evidence" value="ECO:0007669"/>
    <property type="project" value="GOC"/>
</dbReference>
<dbReference type="RefSeq" id="WP_150007402.1">
    <property type="nucleotide sequence ID" value="NZ_BKCN01000023.1"/>
</dbReference>
<name>A0A5A7ND26_9PROT</name>
<dbReference type="GO" id="GO:0050479">
    <property type="term" value="F:glyceryl-ether monooxygenase activity"/>
    <property type="evidence" value="ECO:0007669"/>
    <property type="project" value="TreeGrafter"/>
</dbReference>
<dbReference type="GO" id="GO:0008610">
    <property type="term" value="P:lipid biosynthetic process"/>
    <property type="evidence" value="ECO:0007669"/>
    <property type="project" value="InterPro"/>
</dbReference>
<keyword evidence="2 8" id="KW-0812">Transmembrane</keyword>
<evidence type="ECO:0000256" key="8">
    <source>
        <dbReference type="SAM" id="Phobius"/>
    </source>
</evidence>
<evidence type="ECO:0000313" key="10">
    <source>
        <dbReference type="EMBL" id="GER05400.1"/>
    </source>
</evidence>
<evidence type="ECO:0000259" key="9">
    <source>
        <dbReference type="Pfam" id="PF04116"/>
    </source>
</evidence>
<evidence type="ECO:0000256" key="7">
    <source>
        <dbReference type="SAM" id="MobiDB-lite"/>
    </source>
</evidence>
<protein>
    <recommendedName>
        <fullName evidence="9">Fatty acid hydroxylase domain-containing protein</fullName>
    </recommendedName>
</protein>
<dbReference type="GO" id="GO:0012505">
    <property type="term" value="C:endomembrane system"/>
    <property type="evidence" value="ECO:0007669"/>
    <property type="project" value="UniProtKB-SubCell"/>
</dbReference>
<evidence type="ECO:0000313" key="11">
    <source>
        <dbReference type="Proteomes" id="UP000324996"/>
    </source>
</evidence>
<evidence type="ECO:0000256" key="6">
    <source>
        <dbReference type="ARBA" id="ARBA00023136"/>
    </source>
</evidence>
<feature type="transmembrane region" description="Helical" evidence="8">
    <location>
        <begin position="46"/>
        <end position="67"/>
    </location>
</feature>
<feature type="domain" description="Fatty acid hydroxylase" evidence="9">
    <location>
        <begin position="82"/>
        <end position="216"/>
    </location>
</feature>
<accession>A0A5A7ND26</accession>
<dbReference type="PANTHER" id="PTHR21624:SF1">
    <property type="entry name" value="ALKYLGLYCEROL MONOOXYGENASE"/>
    <property type="match status" value="1"/>
</dbReference>
<keyword evidence="11" id="KW-1185">Reference proteome</keyword>
<dbReference type="InterPro" id="IPR051689">
    <property type="entry name" value="Sterol_desaturase/TMEM195"/>
</dbReference>